<dbReference type="CDD" id="cd05403">
    <property type="entry name" value="NT_KNTase_like"/>
    <property type="match status" value="1"/>
</dbReference>
<evidence type="ECO:0000313" key="2">
    <source>
        <dbReference type="EMBL" id="MBK7422057.1"/>
    </source>
</evidence>
<dbReference type="InterPro" id="IPR041633">
    <property type="entry name" value="Polbeta"/>
</dbReference>
<proteinExistence type="predicted"/>
<dbReference type="Proteomes" id="UP000886602">
    <property type="component" value="Unassembled WGS sequence"/>
</dbReference>
<dbReference type="EMBL" id="JADJNC010000004">
    <property type="protein sequence ID" value="MBK7422057.1"/>
    <property type="molecule type" value="Genomic_DNA"/>
</dbReference>
<feature type="domain" description="Polymerase beta nucleotidyltransferase" evidence="1">
    <location>
        <begin position="7"/>
        <end position="101"/>
    </location>
</feature>
<sequence length="127" mass="14232">MNPLDALKRVLSDKPDLAFAVLVGSRADGSAHAEGDWDIAVQWQASVDWFLVIGAHESLRREIAQALGASELQVDLIDLARASLVMRANVAENGIVLIGEDSLNWMHFLTRTWRELEYFYWEQAHAA</sequence>
<reference evidence="2" key="1">
    <citation type="submission" date="2020-10" db="EMBL/GenBank/DDBJ databases">
        <title>Connecting structure to function with the recovery of over 1000 high-quality activated sludge metagenome-assembled genomes encoding full-length rRNA genes using long-read sequencing.</title>
        <authorList>
            <person name="Singleton C.M."/>
            <person name="Petriglieri F."/>
            <person name="Kristensen J.M."/>
            <person name="Kirkegaard R.H."/>
            <person name="Michaelsen T.Y."/>
            <person name="Andersen M.H."/>
            <person name="Karst S.M."/>
            <person name="Dueholm M.S."/>
            <person name="Nielsen P.H."/>
            <person name="Albertsen M."/>
        </authorList>
    </citation>
    <scope>NUCLEOTIDE SEQUENCE</scope>
    <source>
        <strain evidence="2">EsbW_18-Q3-R4-48_MAXAC.044</strain>
    </source>
</reference>
<dbReference type="NCBIfam" id="NF047752">
    <property type="entry name" value="MntA_antitoxin"/>
    <property type="match status" value="1"/>
</dbReference>
<name>A0A9D7I7E8_9RHOO</name>
<dbReference type="InterPro" id="IPR052930">
    <property type="entry name" value="TA_antitoxin_MntA"/>
</dbReference>
<dbReference type="SUPFAM" id="SSF81301">
    <property type="entry name" value="Nucleotidyltransferase"/>
    <property type="match status" value="1"/>
</dbReference>
<protein>
    <submittedName>
        <fullName evidence="2">Nucleotidyltransferase domain-containing protein</fullName>
    </submittedName>
</protein>
<dbReference type="Gene3D" id="3.30.460.10">
    <property type="entry name" value="Beta Polymerase, domain 2"/>
    <property type="match status" value="1"/>
</dbReference>
<comment type="caution">
    <text evidence="2">The sequence shown here is derived from an EMBL/GenBank/DDBJ whole genome shotgun (WGS) entry which is preliminary data.</text>
</comment>
<evidence type="ECO:0000259" key="1">
    <source>
        <dbReference type="Pfam" id="PF18765"/>
    </source>
</evidence>
<gene>
    <name evidence="2" type="ORF">IPJ48_02570</name>
</gene>
<dbReference type="PANTHER" id="PTHR43852">
    <property type="entry name" value="NUCLEOTIDYLTRANSFERASE"/>
    <property type="match status" value="1"/>
</dbReference>
<dbReference type="AlphaFoldDB" id="A0A9D7I7E8"/>
<accession>A0A9D7I7E8</accession>
<organism evidence="2 3">
    <name type="scientific">Candidatus Propionivibrio dominans</name>
    <dbReference type="NCBI Taxonomy" id="2954373"/>
    <lineage>
        <taxon>Bacteria</taxon>
        <taxon>Pseudomonadati</taxon>
        <taxon>Pseudomonadota</taxon>
        <taxon>Betaproteobacteria</taxon>
        <taxon>Rhodocyclales</taxon>
        <taxon>Rhodocyclaceae</taxon>
        <taxon>Propionivibrio</taxon>
    </lineage>
</organism>
<dbReference type="InterPro" id="IPR043519">
    <property type="entry name" value="NT_sf"/>
</dbReference>
<dbReference type="PANTHER" id="PTHR43852:SF3">
    <property type="entry name" value="NUCLEOTIDYLTRANSFERASE"/>
    <property type="match status" value="1"/>
</dbReference>
<evidence type="ECO:0000313" key="3">
    <source>
        <dbReference type="Proteomes" id="UP000886602"/>
    </source>
</evidence>
<dbReference type="Pfam" id="PF18765">
    <property type="entry name" value="Polbeta"/>
    <property type="match status" value="1"/>
</dbReference>